<organism evidence="2 3">
    <name type="scientific">Litoribacter ruber</name>
    <dbReference type="NCBI Taxonomy" id="702568"/>
    <lineage>
        <taxon>Bacteria</taxon>
        <taxon>Pseudomonadati</taxon>
        <taxon>Bacteroidota</taxon>
        <taxon>Cytophagia</taxon>
        <taxon>Cytophagales</taxon>
        <taxon>Cyclobacteriaceae</taxon>
        <taxon>Litoribacter</taxon>
    </lineage>
</organism>
<feature type="signal peptide" evidence="1">
    <location>
        <begin position="1"/>
        <end position="24"/>
    </location>
</feature>
<proteinExistence type="predicted"/>
<keyword evidence="3" id="KW-1185">Reference proteome</keyword>
<keyword evidence="1" id="KW-0732">Signal</keyword>
<comment type="caution">
    <text evidence="2">The sequence shown here is derived from an EMBL/GenBank/DDBJ whole genome shotgun (WGS) entry which is preliminary data.</text>
</comment>
<feature type="chain" id="PRO_5042904660" description="DUF2782 domain-containing protein" evidence="1">
    <location>
        <begin position="25"/>
        <end position="95"/>
    </location>
</feature>
<dbReference type="RefSeq" id="WP_213943674.1">
    <property type="nucleotide sequence ID" value="NZ_JAHCMY010000001.1"/>
</dbReference>
<evidence type="ECO:0000256" key="1">
    <source>
        <dbReference type="SAM" id="SignalP"/>
    </source>
</evidence>
<dbReference type="PROSITE" id="PS51257">
    <property type="entry name" value="PROKAR_LIPOPROTEIN"/>
    <property type="match status" value="1"/>
</dbReference>
<gene>
    <name evidence="2" type="ORF">KI659_02065</name>
</gene>
<name>A0AAP2CFJ9_9BACT</name>
<evidence type="ECO:0008006" key="4">
    <source>
        <dbReference type="Google" id="ProtNLM"/>
    </source>
</evidence>
<evidence type="ECO:0000313" key="3">
    <source>
        <dbReference type="Proteomes" id="UP001319104"/>
    </source>
</evidence>
<protein>
    <recommendedName>
        <fullName evidence="4">DUF2782 domain-containing protein</fullName>
    </recommendedName>
</protein>
<evidence type="ECO:0000313" key="2">
    <source>
        <dbReference type="EMBL" id="MBS9522790.1"/>
    </source>
</evidence>
<dbReference type="EMBL" id="JAHCMY010000001">
    <property type="protein sequence ID" value="MBS9522790.1"/>
    <property type="molecule type" value="Genomic_DNA"/>
</dbReference>
<reference evidence="2 3" key="1">
    <citation type="submission" date="2021-05" db="EMBL/GenBank/DDBJ databases">
        <authorList>
            <person name="Zhang Z.D."/>
            <person name="Osman G."/>
        </authorList>
    </citation>
    <scope>NUCLEOTIDE SEQUENCE [LARGE SCALE GENOMIC DNA]</scope>
    <source>
        <strain evidence="2 3">KCTC 32217</strain>
    </source>
</reference>
<dbReference type="AlphaFoldDB" id="A0AAP2CFJ9"/>
<accession>A0AAP2CFJ9</accession>
<dbReference type="Proteomes" id="UP001319104">
    <property type="component" value="Unassembled WGS sequence"/>
</dbReference>
<sequence>MRKIIYALPLFLLLSCSGYFRVVADMGMTEAEFRRKNHAIEVVKMYENRKVYRVVPVGNSVKYVYFENGLLYRMDEGQMFYPVWQPFYPGEMGLQ</sequence>